<feature type="region of interest" description="Disordered" evidence="1">
    <location>
        <begin position="1"/>
        <end position="78"/>
    </location>
</feature>
<gene>
    <name evidence="3" type="ordered locus">Mesop_3154</name>
</gene>
<evidence type="ECO:0000256" key="1">
    <source>
        <dbReference type="SAM" id="MobiDB-lite"/>
    </source>
</evidence>
<proteinExistence type="predicted"/>
<dbReference type="InterPro" id="IPR045599">
    <property type="entry name" value="DUF6456"/>
</dbReference>
<dbReference type="EMBL" id="CP002279">
    <property type="protein sequence ID" value="AEH87606.1"/>
    <property type="molecule type" value="Genomic_DNA"/>
</dbReference>
<dbReference type="STRING" id="536019.Mesop_3154"/>
<dbReference type="KEGG" id="mop:Mesop_3154"/>
<feature type="domain" description="DUF6456" evidence="2">
    <location>
        <begin position="138"/>
        <end position="250"/>
    </location>
</feature>
<sequence length="255" mass="27510">MSERPFTPLPVSDFVGDTMSFSTARTGGEAWGASAREAGGMIIPPASSTTPRTPRSQPMPKKAKAAKPQVPKLPKGEAEQVRIRREVGHDFALRDDAFGRKRLNAGTQEARRVYEVSNDGFTSTGGIVRVRNVDPLTGITSLSRQQREAGQRYREDFQCSQQASVKPMRWTERVDGGRQGGGIADSVLDAGRANAAATRALGHWEVAAVVQKVCCAGGSIKSLAEQTDEGRDVVTKLLKVGLDLLAVHYGMMMGR</sequence>
<evidence type="ECO:0000313" key="3">
    <source>
        <dbReference type="EMBL" id="AEH87606.1"/>
    </source>
</evidence>
<feature type="compositionally biased region" description="Low complexity" evidence="1">
    <location>
        <begin position="44"/>
        <end position="73"/>
    </location>
</feature>
<dbReference type="Pfam" id="PF20057">
    <property type="entry name" value="DUF6456"/>
    <property type="match status" value="1"/>
</dbReference>
<reference evidence="3 4" key="1">
    <citation type="submission" date="2010-10" db="EMBL/GenBank/DDBJ databases">
        <title>Complete sequence of Mesorhizobium opportunistum WSM2075.</title>
        <authorList>
            <consortium name="US DOE Joint Genome Institute"/>
            <person name="Lucas S."/>
            <person name="Copeland A."/>
            <person name="Lapidus A."/>
            <person name="Cheng J.-F."/>
            <person name="Bruce D."/>
            <person name="Goodwin L."/>
            <person name="Pitluck S."/>
            <person name="Chertkov O."/>
            <person name="Misra M."/>
            <person name="Detter J.C."/>
            <person name="Han C."/>
            <person name="Tapia R."/>
            <person name="Land M."/>
            <person name="Hauser L."/>
            <person name="Kyrpides N."/>
            <person name="Ovchinnikova G."/>
            <person name="Mavrommatis K.M."/>
            <person name="Tiwari R.P."/>
            <person name="Howieson J.G."/>
            <person name="O'Hara G.W."/>
            <person name="Nandasena K.G."/>
            <person name="Woyke T."/>
        </authorList>
    </citation>
    <scope>NUCLEOTIDE SEQUENCE [LARGE SCALE GENOMIC DNA]</scope>
    <source>
        <strain evidence="4">LMG 24607 / HAMBI 3007 / WSM2075</strain>
    </source>
</reference>
<accession>F7Y9F9</accession>
<evidence type="ECO:0000313" key="4">
    <source>
        <dbReference type="Proteomes" id="UP000001623"/>
    </source>
</evidence>
<dbReference type="HOGENOM" id="CLU_095288_0_0_5"/>
<evidence type="ECO:0000259" key="2">
    <source>
        <dbReference type="Pfam" id="PF20057"/>
    </source>
</evidence>
<name>F7Y9F9_MESOW</name>
<organism evidence="3 4">
    <name type="scientific">Mesorhizobium opportunistum (strain LMG 24607 / HAMBI 3007 / WSM2075)</name>
    <dbReference type="NCBI Taxonomy" id="536019"/>
    <lineage>
        <taxon>Bacteria</taxon>
        <taxon>Pseudomonadati</taxon>
        <taxon>Pseudomonadota</taxon>
        <taxon>Alphaproteobacteria</taxon>
        <taxon>Hyphomicrobiales</taxon>
        <taxon>Phyllobacteriaceae</taxon>
        <taxon>Mesorhizobium</taxon>
    </lineage>
</organism>
<dbReference type="Proteomes" id="UP000001623">
    <property type="component" value="Chromosome"/>
</dbReference>
<dbReference type="AlphaFoldDB" id="F7Y9F9"/>
<protein>
    <recommendedName>
        <fullName evidence="2">DUF6456 domain-containing protein</fullName>
    </recommendedName>
</protein>